<evidence type="ECO:0000313" key="2">
    <source>
        <dbReference type="EMBL" id="TQL81889.1"/>
    </source>
</evidence>
<keyword evidence="3" id="KW-1185">Reference proteome</keyword>
<dbReference type="Proteomes" id="UP000317209">
    <property type="component" value="Unassembled WGS sequence"/>
</dbReference>
<dbReference type="AlphaFoldDB" id="A0A543BAL4"/>
<evidence type="ECO:0000313" key="3">
    <source>
        <dbReference type="Proteomes" id="UP000317209"/>
    </source>
</evidence>
<feature type="transmembrane region" description="Helical" evidence="1">
    <location>
        <begin position="53"/>
        <end position="77"/>
    </location>
</feature>
<keyword evidence="1" id="KW-1133">Transmembrane helix</keyword>
<sequence>MNVSDDELDRLLRAANPAPKQDAAGLSAAHIAIREGIIRGTARPRKTRPRKTLLWAGLTTAVATVAVAAVVAANVFAPTGQAVALTPPPLEYRSSGSLAQVVDDAEQALLAPPDVEQESRVHSVGWGWSVDMEEGHVEVVPQDITFVWAPGETATSTIVAGDPYWSDAERPAGVEPSEYQPGDLIDEVVIPPEEFTLAPEAANLSGSSPAELEAALAVFGATPDSSSGELLAAITGLMQYWTLSDEQHATLLRLLADTGDVQVLGETTDRLGRDVIGLRVASTIPERVETVFLSVETGRMVGTESELTEPLDTLPVGVISYTMWDAGR</sequence>
<keyword evidence="1" id="KW-0472">Membrane</keyword>
<accession>A0A543BAL4</accession>
<evidence type="ECO:0008006" key="4">
    <source>
        <dbReference type="Google" id="ProtNLM"/>
    </source>
</evidence>
<evidence type="ECO:0000256" key="1">
    <source>
        <dbReference type="SAM" id="Phobius"/>
    </source>
</evidence>
<keyword evidence="1" id="KW-0812">Transmembrane</keyword>
<dbReference type="EMBL" id="VFOX01000002">
    <property type="protein sequence ID" value="TQL81889.1"/>
    <property type="molecule type" value="Genomic_DNA"/>
</dbReference>
<dbReference type="OrthoDB" id="4827946at2"/>
<proteinExistence type="predicted"/>
<gene>
    <name evidence="2" type="ORF">FB560_3370</name>
</gene>
<protein>
    <recommendedName>
        <fullName evidence="4">CU044_5270 family protein</fullName>
    </recommendedName>
</protein>
<comment type="caution">
    <text evidence="2">The sequence shown here is derived from an EMBL/GenBank/DDBJ whole genome shotgun (WGS) entry which is preliminary data.</text>
</comment>
<dbReference type="RefSeq" id="WP_141873653.1">
    <property type="nucleotide sequence ID" value="NZ_VFOX01000002.1"/>
</dbReference>
<reference evidence="2 3" key="1">
    <citation type="submission" date="2019-06" db="EMBL/GenBank/DDBJ databases">
        <title>Sequencing the genomes of 1000 actinobacteria strains.</title>
        <authorList>
            <person name="Klenk H.-P."/>
        </authorList>
    </citation>
    <scope>NUCLEOTIDE SEQUENCE [LARGE SCALE GENOMIC DNA]</scope>
    <source>
        <strain evidence="2 3">DSM 20169</strain>
    </source>
</reference>
<organism evidence="2 3">
    <name type="scientific">Microbacterium saperdae</name>
    <dbReference type="NCBI Taxonomy" id="69368"/>
    <lineage>
        <taxon>Bacteria</taxon>
        <taxon>Bacillati</taxon>
        <taxon>Actinomycetota</taxon>
        <taxon>Actinomycetes</taxon>
        <taxon>Micrococcales</taxon>
        <taxon>Microbacteriaceae</taxon>
        <taxon>Microbacterium</taxon>
    </lineage>
</organism>
<name>A0A543BAL4_9MICO</name>